<dbReference type="Gene3D" id="2.20.70.10">
    <property type="match status" value="1"/>
</dbReference>
<dbReference type="SUPFAM" id="SSF51045">
    <property type="entry name" value="WW domain"/>
    <property type="match status" value="1"/>
</dbReference>
<organism evidence="4 5">
    <name type="scientific">[Myrmecia] bisecta</name>
    <dbReference type="NCBI Taxonomy" id="41462"/>
    <lineage>
        <taxon>Eukaryota</taxon>
        <taxon>Viridiplantae</taxon>
        <taxon>Chlorophyta</taxon>
        <taxon>core chlorophytes</taxon>
        <taxon>Trebouxiophyceae</taxon>
        <taxon>Trebouxiales</taxon>
        <taxon>Trebouxiaceae</taxon>
        <taxon>Myrmecia</taxon>
    </lineage>
</organism>
<gene>
    <name evidence="4" type="ORF">WJX72_012523</name>
</gene>
<dbReference type="Proteomes" id="UP001489004">
    <property type="component" value="Unassembled WGS sequence"/>
</dbReference>
<evidence type="ECO:0000259" key="3">
    <source>
        <dbReference type="PROSITE" id="PS50020"/>
    </source>
</evidence>
<evidence type="ECO:0000313" key="4">
    <source>
        <dbReference type="EMBL" id="KAK9820628.1"/>
    </source>
</evidence>
<sequence>MVGRVIGKGGETIRSLQTYTGSTIQIDQSAEPTRVTIAGSPQSVQLAVSMVNDIVQGSFKGFAMLRQISGAGAGAANAGPAAAVSQLHPVYIEGFGFVPPSQFYSHGKPPLQMSEQQQALEAAQQLGGHFGFSAQDAAGILLRVQQLQAQQDLAQSQNVAHAQAQADINDGGLSAGLGSDLMAAIGYNQPERHVPQSPFSADASFMMPHTNQAGAYSSPLGSPNAGSRSNSPNHQVSPVGSYVGNTTSSLSSQVGSLFHTASGTPVGSIGSYPGSTSVSPLASPRNSSLGSSATYTPASSLFMNKNVGGLANPLGASSVPFLSSNLTTSAPFLTKALPSSGGSYLGSNTGGLGGLAAQLGPSSLAPSTPTLQMGLSASAPNTPTAFPHVRSAGASFGGGLGFGSGAGLRSQNESQSRDASPFFSREALSAPASPNNTNMSSTLAANGWLQLADPEGRKFYINQVTGQTQWNCPQ</sequence>
<dbReference type="Pfam" id="PF00397">
    <property type="entry name" value="WW"/>
    <property type="match status" value="1"/>
</dbReference>
<protein>
    <recommendedName>
        <fullName evidence="3">WW domain-containing protein</fullName>
    </recommendedName>
</protein>
<dbReference type="InterPro" id="IPR036020">
    <property type="entry name" value="WW_dom_sf"/>
</dbReference>
<dbReference type="InterPro" id="IPR004088">
    <property type="entry name" value="KH_dom_type_1"/>
</dbReference>
<feature type="domain" description="WW" evidence="3">
    <location>
        <begin position="442"/>
        <end position="474"/>
    </location>
</feature>
<evidence type="ECO:0000256" key="1">
    <source>
        <dbReference type="PROSITE-ProRule" id="PRU00117"/>
    </source>
</evidence>
<accession>A0AAW1QGR0</accession>
<dbReference type="AlphaFoldDB" id="A0AAW1QGR0"/>
<feature type="region of interest" description="Disordered" evidence="2">
    <location>
        <begin position="210"/>
        <end position="244"/>
    </location>
</feature>
<keyword evidence="5" id="KW-1185">Reference proteome</keyword>
<dbReference type="InterPro" id="IPR036612">
    <property type="entry name" value="KH_dom_type_1_sf"/>
</dbReference>
<dbReference type="PROSITE" id="PS50020">
    <property type="entry name" value="WW_DOMAIN_2"/>
    <property type="match status" value="1"/>
</dbReference>
<dbReference type="PROSITE" id="PS01159">
    <property type="entry name" value="WW_DOMAIN_1"/>
    <property type="match status" value="1"/>
</dbReference>
<proteinExistence type="predicted"/>
<dbReference type="InterPro" id="IPR004087">
    <property type="entry name" value="KH_dom"/>
</dbReference>
<reference evidence="4 5" key="1">
    <citation type="journal article" date="2024" name="Nat. Commun.">
        <title>Phylogenomics reveals the evolutionary origins of lichenization in chlorophyte algae.</title>
        <authorList>
            <person name="Puginier C."/>
            <person name="Libourel C."/>
            <person name="Otte J."/>
            <person name="Skaloud P."/>
            <person name="Haon M."/>
            <person name="Grisel S."/>
            <person name="Petersen M."/>
            <person name="Berrin J.G."/>
            <person name="Delaux P.M."/>
            <person name="Dal Grande F."/>
            <person name="Keller J."/>
        </authorList>
    </citation>
    <scope>NUCLEOTIDE SEQUENCE [LARGE SCALE GENOMIC DNA]</scope>
    <source>
        <strain evidence="4 5">SAG 2043</strain>
    </source>
</reference>
<evidence type="ECO:0000313" key="5">
    <source>
        <dbReference type="Proteomes" id="UP001489004"/>
    </source>
</evidence>
<dbReference type="Pfam" id="PF00013">
    <property type="entry name" value="KH_1"/>
    <property type="match status" value="1"/>
</dbReference>
<dbReference type="InterPro" id="IPR001202">
    <property type="entry name" value="WW_dom"/>
</dbReference>
<evidence type="ECO:0000256" key="2">
    <source>
        <dbReference type="SAM" id="MobiDB-lite"/>
    </source>
</evidence>
<dbReference type="SMART" id="SM00322">
    <property type="entry name" value="KH"/>
    <property type="match status" value="1"/>
</dbReference>
<dbReference type="PROSITE" id="PS50084">
    <property type="entry name" value="KH_TYPE_1"/>
    <property type="match status" value="1"/>
</dbReference>
<comment type="caution">
    <text evidence="4">The sequence shown here is derived from an EMBL/GenBank/DDBJ whole genome shotgun (WGS) entry which is preliminary data.</text>
</comment>
<dbReference type="Gene3D" id="3.30.1370.10">
    <property type="entry name" value="K Homology domain, type 1"/>
    <property type="match status" value="1"/>
</dbReference>
<name>A0AAW1QGR0_9CHLO</name>
<dbReference type="GO" id="GO:0003723">
    <property type="term" value="F:RNA binding"/>
    <property type="evidence" value="ECO:0007669"/>
    <property type="project" value="UniProtKB-UniRule"/>
</dbReference>
<dbReference type="CDD" id="cd00201">
    <property type="entry name" value="WW"/>
    <property type="match status" value="1"/>
</dbReference>
<dbReference type="EMBL" id="JALJOR010000003">
    <property type="protein sequence ID" value="KAK9820628.1"/>
    <property type="molecule type" value="Genomic_DNA"/>
</dbReference>
<dbReference type="SUPFAM" id="SSF54791">
    <property type="entry name" value="Eukaryotic type KH-domain (KH-domain type I)"/>
    <property type="match status" value="1"/>
</dbReference>
<keyword evidence="1" id="KW-0694">RNA-binding</keyword>